<dbReference type="GO" id="GO:0008235">
    <property type="term" value="F:metalloexopeptidase activity"/>
    <property type="evidence" value="ECO:0007669"/>
    <property type="project" value="InterPro"/>
</dbReference>
<dbReference type="Gene3D" id="3.50.30.30">
    <property type="match status" value="1"/>
</dbReference>
<organism evidence="8 9">
    <name type="scientific">Niabella soli DSM 19437</name>
    <dbReference type="NCBI Taxonomy" id="929713"/>
    <lineage>
        <taxon>Bacteria</taxon>
        <taxon>Pseudomonadati</taxon>
        <taxon>Bacteroidota</taxon>
        <taxon>Chitinophagia</taxon>
        <taxon>Chitinophagales</taxon>
        <taxon>Chitinophagaceae</taxon>
        <taxon>Niabella</taxon>
    </lineage>
</organism>
<keyword evidence="3" id="KW-0479">Metal-binding</keyword>
<evidence type="ECO:0000256" key="5">
    <source>
        <dbReference type="ARBA" id="ARBA00022801"/>
    </source>
</evidence>
<evidence type="ECO:0000259" key="7">
    <source>
        <dbReference type="Pfam" id="PF04389"/>
    </source>
</evidence>
<dbReference type="Pfam" id="PF04389">
    <property type="entry name" value="Peptidase_M28"/>
    <property type="match status" value="1"/>
</dbReference>
<gene>
    <name evidence="8" type="ORF">NIASO_13365</name>
</gene>
<dbReference type="HOGENOM" id="CLU_019932_2_1_10"/>
<evidence type="ECO:0000313" key="9">
    <source>
        <dbReference type="Proteomes" id="UP000003586"/>
    </source>
</evidence>
<feature type="domain" description="Peptidase M28" evidence="7">
    <location>
        <begin position="254"/>
        <end position="473"/>
    </location>
</feature>
<protein>
    <submittedName>
        <fullName evidence="8">Peptidase M28</fullName>
    </submittedName>
</protein>
<evidence type="ECO:0000313" key="8">
    <source>
        <dbReference type="EMBL" id="AHF15880.1"/>
    </source>
</evidence>
<name>W0EYI7_9BACT</name>
<dbReference type="InterPro" id="IPR045175">
    <property type="entry name" value="M28_fam"/>
</dbReference>
<dbReference type="EMBL" id="CP007035">
    <property type="protein sequence ID" value="AHF15880.1"/>
    <property type="molecule type" value="Genomic_DNA"/>
</dbReference>
<dbReference type="STRING" id="929713.NIASO_13365"/>
<dbReference type="GO" id="GO:0006508">
    <property type="term" value="P:proteolysis"/>
    <property type="evidence" value="ECO:0007669"/>
    <property type="project" value="UniProtKB-KW"/>
</dbReference>
<dbReference type="eggNOG" id="COG2234">
    <property type="taxonomic scope" value="Bacteria"/>
</dbReference>
<proteinExistence type="predicted"/>
<dbReference type="InterPro" id="IPR046450">
    <property type="entry name" value="PA_dom_sf"/>
</dbReference>
<evidence type="ECO:0000256" key="1">
    <source>
        <dbReference type="ARBA" id="ARBA00022438"/>
    </source>
</evidence>
<dbReference type="GO" id="GO:0004177">
    <property type="term" value="F:aminopeptidase activity"/>
    <property type="evidence" value="ECO:0007669"/>
    <property type="project" value="UniProtKB-KW"/>
</dbReference>
<dbReference type="SUPFAM" id="SSF53187">
    <property type="entry name" value="Zn-dependent exopeptidases"/>
    <property type="match status" value="1"/>
</dbReference>
<dbReference type="GO" id="GO:0046872">
    <property type="term" value="F:metal ion binding"/>
    <property type="evidence" value="ECO:0007669"/>
    <property type="project" value="UniProtKB-KW"/>
</dbReference>
<evidence type="ECO:0000256" key="2">
    <source>
        <dbReference type="ARBA" id="ARBA00022670"/>
    </source>
</evidence>
<keyword evidence="2" id="KW-0645">Protease</keyword>
<dbReference type="PANTHER" id="PTHR12147">
    <property type="entry name" value="METALLOPEPTIDASE M28 FAMILY MEMBER"/>
    <property type="match status" value="1"/>
</dbReference>
<dbReference type="KEGG" id="nso:NIASO_13365"/>
<evidence type="ECO:0000256" key="4">
    <source>
        <dbReference type="ARBA" id="ARBA00022729"/>
    </source>
</evidence>
<sequence>MASDSFQGRKPFTEGEVRTIAYLQDQFKAAGLEPGNGNSYLQDVPMIDILSQPDPVMQVQSPKGTLQLKGFDEYVLSTPKTDPVISLDKVPVVFAGYGVVAPEYNWNDYAGLDVKGKIVMVLVNDPGFNNGDTTLFKGKTMTYYGRWTYKFEEAARQGARGCLVIHSTAAASYPFSVLQNGWNTSALRLDNKNESLLDAEGWITMDAAKKLLVAGGQDTSIIAKADIRGFKPAPLNATVSTHIRTKVTYNKSHNVIGKITGTKYPNEYILYTAHWDHLGIGKPDATGDSIYNGALDNASGTAGLLEFARAWKSLKTPPERTIVFLAVTGEEQGLLGSAYYAQHPVYPVATTVTVLNVDEVNNYGKTKDVMLIGNGQSDMDDILKEEAEKRGRYISYDASPEAGHYFRSDHFSFAKAGIPASGQGLGIDVIGKGKDYGRKMQEAFNAQHYHAPSDQYNASWDLSGAIDDLQLMFLIGKRLAYSHTWPGWKQGSEFKAERDKTAAERK</sequence>
<keyword evidence="5" id="KW-0378">Hydrolase</keyword>
<keyword evidence="9" id="KW-1185">Reference proteome</keyword>
<evidence type="ECO:0000256" key="6">
    <source>
        <dbReference type="ARBA" id="ARBA00022833"/>
    </source>
</evidence>
<keyword evidence="1" id="KW-0031">Aminopeptidase</keyword>
<keyword evidence="4" id="KW-0732">Signal</keyword>
<dbReference type="PANTHER" id="PTHR12147:SF56">
    <property type="entry name" value="AMINOPEPTIDASE YDR415C-RELATED"/>
    <property type="match status" value="1"/>
</dbReference>
<dbReference type="SUPFAM" id="SSF52025">
    <property type="entry name" value="PA domain"/>
    <property type="match status" value="1"/>
</dbReference>
<dbReference type="Gene3D" id="3.40.630.10">
    <property type="entry name" value="Zn peptidases"/>
    <property type="match status" value="1"/>
</dbReference>
<accession>W0EYI7</accession>
<dbReference type="Proteomes" id="UP000003586">
    <property type="component" value="Chromosome"/>
</dbReference>
<dbReference type="InterPro" id="IPR007484">
    <property type="entry name" value="Peptidase_M28"/>
</dbReference>
<reference evidence="8 9" key="1">
    <citation type="submission" date="2013-12" db="EMBL/GenBank/DDBJ databases">
        <authorList>
            <consortium name="DOE Joint Genome Institute"/>
            <person name="Eisen J."/>
            <person name="Huntemann M."/>
            <person name="Han J."/>
            <person name="Chen A."/>
            <person name="Kyrpides N."/>
            <person name="Mavromatis K."/>
            <person name="Markowitz V."/>
            <person name="Palaniappan K."/>
            <person name="Ivanova N."/>
            <person name="Schaumberg A."/>
            <person name="Pati A."/>
            <person name="Liolios K."/>
            <person name="Nordberg H.P."/>
            <person name="Cantor M.N."/>
            <person name="Hua S.X."/>
            <person name="Woyke T."/>
        </authorList>
    </citation>
    <scope>NUCLEOTIDE SEQUENCE [LARGE SCALE GENOMIC DNA]</scope>
    <source>
        <strain evidence="9">DSM 19437</strain>
    </source>
</reference>
<dbReference type="AlphaFoldDB" id="W0EYI7"/>
<evidence type="ECO:0000256" key="3">
    <source>
        <dbReference type="ARBA" id="ARBA00022723"/>
    </source>
</evidence>
<dbReference type="CDD" id="cd05660">
    <property type="entry name" value="M28_like_PA"/>
    <property type="match status" value="1"/>
</dbReference>
<keyword evidence="6" id="KW-0862">Zinc</keyword>